<dbReference type="Gene3D" id="3.90.76.10">
    <property type="entry name" value="Dipeptide-binding Protein, Domain 1"/>
    <property type="match status" value="1"/>
</dbReference>
<dbReference type="RefSeq" id="WP_092654186.1">
    <property type="nucleotide sequence ID" value="NZ_FOHA01000029.1"/>
</dbReference>
<dbReference type="OrthoDB" id="9796817at2"/>
<dbReference type="SUPFAM" id="SSF53850">
    <property type="entry name" value="Periplasmic binding protein-like II"/>
    <property type="match status" value="1"/>
</dbReference>
<sequence length="536" mass="59808">MKMMKKMGIVAMCLVLLVLTACGGKKSSDGGKKSDKDHLYIGLITSPGSFNPLNTLDVSGRFVQRYMYDALLEMPEPLTFSPKLADSFETEDNQNYTIKLNKEAKWSDGQPITAADVVFTYNLIANPVVETTRGLAVSSLEGTQASGKLEAGLTEIPNLIAVDDQTVTLKTKVPVDPNYLKEVLGYGIFILPKHVLENEDPAKLANASFAMKPEVTSGPYQFVDYKKDSLVELKSNPDYYLGKAKIENVYFKIMNSANMATEFQSGGLTMNASGGIGDITFQDLETVKKMDNLEVTMSPNLNAYVMPMNIEVFTDPNIRLAIAHAINREQIVEKLLKGNGEVIESIYTSQNPYQNEKLKTIEYDVEKAKEYIKKSDYDMDREINLVVPLGNKVREQSANLIAEDLKAAGFKVKQTTYDFATLMEKGRAGDFDLMLFGFGMPVDPDATSYYSIDGSANFTKYDSSKNEALLLAGKEEVDADKRKVIYDELQELWQKDMPVLPLYSPKDVKVKDKNLEGGITEFWQGSLENVNQWEMK</sequence>
<evidence type="ECO:0000313" key="3">
    <source>
        <dbReference type="EMBL" id="SES08324.1"/>
    </source>
</evidence>
<dbReference type="GO" id="GO:0042597">
    <property type="term" value="C:periplasmic space"/>
    <property type="evidence" value="ECO:0007669"/>
    <property type="project" value="UniProtKB-ARBA"/>
</dbReference>
<feature type="signal peptide" evidence="1">
    <location>
        <begin position="1"/>
        <end position="23"/>
    </location>
</feature>
<accession>A0A1H9UGL3</accession>
<reference evidence="3 4" key="1">
    <citation type="submission" date="2016-10" db="EMBL/GenBank/DDBJ databases">
        <authorList>
            <person name="de Groot N.N."/>
        </authorList>
    </citation>
    <scope>NUCLEOTIDE SEQUENCE [LARGE SCALE GENOMIC DNA]</scope>
    <source>
        <strain evidence="3 4">DSM 13760</strain>
    </source>
</reference>
<dbReference type="STRING" id="142588.SAMN04488559_12917"/>
<dbReference type="InterPro" id="IPR000914">
    <property type="entry name" value="SBP_5_dom"/>
</dbReference>
<feature type="domain" description="Solute-binding protein family 5" evidence="2">
    <location>
        <begin position="80"/>
        <end position="458"/>
    </location>
</feature>
<evidence type="ECO:0000256" key="1">
    <source>
        <dbReference type="SAM" id="SignalP"/>
    </source>
</evidence>
<gene>
    <name evidence="3" type="ORF">SAMN04488559_12917</name>
</gene>
<protein>
    <submittedName>
        <fullName evidence="3">Peptide/nickel transport system substrate-binding protein</fullName>
    </submittedName>
</protein>
<evidence type="ECO:0000313" key="4">
    <source>
        <dbReference type="Proteomes" id="UP000198948"/>
    </source>
</evidence>
<name>A0A1H9UGL3_9LACT</name>
<organism evidence="3 4">
    <name type="scientific">Isobaculum melis</name>
    <dbReference type="NCBI Taxonomy" id="142588"/>
    <lineage>
        <taxon>Bacteria</taxon>
        <taxon>Bacillati</taxon>
        <taxon>Bacillota</taxon>
        <taxon>Bacilli</taxon>
        <taxon>Lactobacillales</taxon>
        <taxon>Carnobacteriaceae</taxon>
        <taxon>Isobaculum</taxon>
    </lineage>
</organism>
<proteinExistence type="predicted"/>
<dbReference type="Pfam" id="PF00496">
    <property type="entry name" value="SBP_bac_5"/>
    <property type="match status" value="1"/>
</dbReference>
<dbReference type="InterPro" id="IPR039424">
    <property type="entry name" value="SBP_5"/>
</dbReference>
<dbReference type="Gene3D" id="3.10.105.10">
    <property type="entry name" value="Dipeptide-binding Protein, Domain 3"/>
    <property type="match status" value="1"/>
</dbReference>
<dbReference type="EMBL" id="FOHA01000029">
    <property type="protein sequence ID" value="SES08324.1"/>
    <property type="molecule type" value="Genomic_DNA"/>
</dbReference>
<dbReference type="PROSITE" id="PS51257">
    <property type="entry name" value="PROKAR_LIPOPROTEIN"/>
    <property type="match status" value="1"/>
</dbReference>
<dbReference type="Proteomes" id="UP000198948">
    <property type="component" value="Unassembled WGS sequence"/>
</dbReference>
<dbReference type="Gene3D" id="3.40.190.10">
    <property type="entry name" value="Periplasmic binding protein-like II"/>
    <property type="match status" value="1"/>
</dbReference>
<evidence type="ECO:0000259" key="2">
    <source>
        <dbReference type="Pfam" id="PF00496"/>
    </source>
</evidence>
<dbReference type="GO" id="GO:1904680">
    <property type="term" value="F:peptide transmembrane transporter activity"/>
    <property type="evidence" value="ECO:0007669"/>
    <property type="project" value="TreeGrafter"/>
</dbReference>
<dbReference type="AlphaFoldDB" id="A0A1H9UGL3"/>
<dbReference type="GO" id="GO:0015833">
    <property type="term" value="P:peptide transport"/>
    <property type="evidence" value="ECO:0007669"/>
    <property type="project" value="TreeGrafter"/>
</dbReference>
<dbReference type="PANTHER" id="PTHR30290">
    <property type="entry name" value="PERIPLASMIC BINDING COMPONENT OF ABC TRANSPORTER"/>
    <property type="match status" value="1"/>
</dbReference>
<feature type="chain" id="PRO_5038835594" evidence="1">
    <location>
        <begin position="24"/>
        <end position="536"/>
    </location>
</feature>
<dbReference type="PIRSF" id="PIRSF002741">
    <property type="entry name" value="MppA"/>
    <property type="match status" value="1"/>
</dbReference>
<keyword evidence="4" id="KW-1185">Reference proteome</keyword>
<dbReference type="GO" id="GO:0043190">
    <property type="term" value="C:ATP-binding cassette (ABC) transporter complex"/>
    <property type="evidence" value="ECO:0007669"/>
    <property type="project" value="InterPro"/>
</dbReference>
<keyword evidence="1" id="KW-0732">Signal</keyword>
<dbReference type="InterPro" id="IPR030678">
    <property type="entry name" value="Peptide/Ni-bd"/>
</dbReference>